<keyword evidence="3" id="KW-1185">Reference proteome</keyword>
<reference evidence="2 3" key="1">
    <citation type="submission" date="2018-11" db="EMBL/GenBank/DDBJ databases">
        <title>Mesobaculum littorinae gen. nov., sp. nov., isolated from Littorina scabra that represents a novel genus of the order Rhodobacteraceae.</title>
        <authorList>
            <person name="Li F."/>
        </authorList>
    </citation>
    <scope>NUCLEOTIDE SEQUENCE [LARGE SCALE GENOMIC DNA]</scope>
    <source>
        <strain evidence="2 3">M0103</strain>
    </source>
</reference>
<dbReference type="PROSITE" id="PS50995">
    <property type="entry name" value="HTH_MARR_2"/>
    <property type="match status" value="1"/>
</dbReference>
<protein>
    <submittedName>
        <fullName evidence="2">MarR family transcriptional regulator</fullName>
    </submittedName>
</protein>
<dbReference type="InterPro" id="IPR039422">
    <property type="entry name" value="MarR/SlyA-like"/>
</dbReference>
<accession>A0A438AH06</accession>
<sequence length="168" mass="18122">MSTQSVSGVGYDTTLHVRDHCLCLHTLRAARAIARRFDEAFRPLDLKSGQFSLLMSLNRPEAPGLGEVAQLLALDRTTLTANLKPLERRGLVRVTRDDQDRRIRRLQLTEAGQVLLARAVPIWQAEQSRIEAALDGKADTLRDGLAALRTGAGTGTGAAAGAGEDPQG</sequence>
<dbReference type="PRINTS" id="PR00598">
    <property type="entry name" value="HTHMARR"/>
</dbReference>
<feature type="domain" description="HTH marR-type" evidence="1">
    <location>
        <begin position="19"/>
        <end position="150"/>
    </location>
</feature>
<dbReference type="Gene3D" id="1.10.10.10">
    <property type="entry name" value="Winged helix-like DNA-binding domain superfamily/Winged helix DNA-binding domain"/>
    <property type="match status" value="1"/>
</dbReference>
<dbReference type="EMBL" id="RQXX01000003">
    <property type="protein sequence ID" value="RVV98001.1"/>
    <property type="molecule type" value="Genomic_DNA"/>
</dbReference>
<evidence type="ECO:0000313" key="2">
    <source>
        <dbReference type="EMBL" id="RVV98001.1"/>
    </source>
</evidence>
<proteinExistence type="predicted"/>
<gene>
    <name evidence="2" type="ORF">EKE94_11080</name>
</gene>
<dbReference type="Proteomes" id="UP000285908">
    <property type="component" value="Unassembled WGS sequence"/>
</dbReference>
<dbReference type="SMART" id="SM00347">
    <property type="entry name" value="HTH_MARR"/>
    <property type="match status" value="1"/>
</dbReference>
<dbReference type="GO" id="GO:0006950">
    <property type="term" value="P:response to stress"/>
    <property type="evidence" value="ECO:0007669"/>
    <property type="project" value="TreeGrafter"/>
</dbReference>
<organism evidence="2 3">
    <name type="scientific">Mesobaculum littorinae</name>
    <dbReference type="NCBI Taxonomy" id="2486419"/>
    <lineage>
        <taxon>Bacteria</taxon>
        <taxon>Pseudomonadati</taxon>
        <taxon>Pseudomonadota</taxon>
        <taxon>Alphaproteobacteria</taxon>
        <taxon>Rhodobacterales</taxon>
        <taxon>Roseobacteraceae</taxon>
        <taxon>Mesobaculum</taxon>
    </lineage>
</organism>
<dbReference type="Pfam" id="PF01047">
    <property type="entry name" value="MarR"/>
    <property type="match status" value="1"/>
</dbReference>
<evidence type="ECO:0000313" key="3">
    <source>
        <dbReference type="Proteomes" id="UP000285908"/>
    </source>
</evidence>
<dbReference type="InterPro" id="IPR000835">
    <property type="entry name" value="HTH_MarR-typ"/>
</dbReference>
<name>A0A438AH06_9RHOB</name>
<dbReference type="AlphaFoldDB" id="A0A438AH06"/>
<dbReference type="PANTHER" id="PTHR33164">
    <property type="entry name" value="TRANSCRIPTIONAL REGULATOR, MARR FAMILY"/>
    <property type="match status" value="1"/>
</dbReference>
<dbReference type="SUPFAM" id="SSF46785">
    <property type="entry name" value="Winged helix' DNA-binding domain"/>
    <property type="match status" value="1"/>
</dbReference>
<dbReference type="InterPro" id="IPR036390">
    <property type="entry name" value="WH_DNA-bd_sf"/>
</dbReference>
<dbReference type="GO" id="GO:0003700">
    <property type="term" value="F:DNA-binding transcription factor activity"/>
    <property type="evidence" value="ECO:0007669"/>
    <property type="project" value="InterPro"/>
</dbReference>
<comment type="caution">
    <text evidence="2">The sequence shown here is derived from an EMBL/GenBank/DDBJ whole genome shotgun (WGS) entry which is preliminary data.</text>
</comment>
<dbReference type="PANTHER" id="PTHR33164:SF105">
    <property type="entry name" value="TRANSCRIPTIONAL REPRESSOR PROTEIN-RELATED"/>
    <property type="match status" value="1"/>
</dbReference>
<evidence type="ECO:0000259" key="1">
    <source>
        <dbReference type="PROSITE" id="PS50995"/>
    </source>
</evidence>
<dbReference type="InterPro" id="IPR036388">
    <property type="entry name" value="WH-like_DNA-bd_sf"/>
</dbReference>
<dbReference type="OrthoDB" id="2287011at2"/>
<dbReference type="RefSeq" id="WP_127906666.1">
    <property type="nucleotide sequence ID" value="NZ_RQXX01000003.1"/>
</dbReference>